<dbReference type="EMBL" id="JAKJXO020000018">
    <property type="protein sequence ID" value="KAL1593825.1"/>
    <property type="molecule type" value="Genomic_DNA"/>
</dbReference>
<organism evidence="2 3">
    <name type="scientific">Paraconiothyrium brasiliense</name>
    <dbReference type="NCBI Taxonomy" id="300254"/>
    <lineage>
        <taxon>Eukaryota</taxon>
        <taxon>Fungi</taxon>
        <taxon>Dikarya</taxon>
        <taxon>Ascomycota</taxon>
        <taxon>Pezizomycotina</taxon>
        <taxon>Dothideomycetes</taxon>
        <taxon>Pleosporomycetidae</taxon>
        <taxon>Pleosporales</taxon>
        <taxon>Massarineae</taxon>
        <taxon>Didymosphaeriaceae</taxon>
        <taxon>Paraconiothyrium</taxon>
    </lineage>
</organism>
<keyword evidence="3" id="KW-1185">Reference proteome</keyword>
<reference evidence="2 3" key="1">
    <citation type="submission" date="2024-02" db="EMBL/GenBank/DDBJ databases">
        <title>De novo assembly and annotation of 12 fungi associated with fruit tree decline syndrome in Ontario, Canada.</title>
        <authorList>
            <person name="Sulman M."/>
            <person name="Ellouze W."/>
            <person name="Ilyukhin E."/>
        </authorList>
    </citation>
    <scope>NUCLEOTIDE SEQUENCE [LARGE SCALE GENOMIC DNA]</scope>
    <source>
        <strain evidence="2 3">M42-189</strain>
    </source>
</reference>
<comment type="caution">
    <text evidence="2">The sequence shown here is derived from an EMBL/GenBank/DDBJ whole genome shotgun (WGS) entry which is preliminary data.</text>
</comment>
<accession>A0ABR3QNT9</accession>
<evidence type="ECO:0000256" key="1">
    <source>
        <dbReference type="SAM" id="Coils"/>
    </source>
</evidence>
<dbReference type="InterPro" id="IPR053187">
    <property type="entry name" value="Notoamide_regulator"/>
</dbReference>
<protein>
    <submittedName>
        <fullName evidence="2">Uncharacterized protein</fullName>
    </submittedName>
</protein>
<sequence length="150" mass="16901">MSCCGQKDTHCVYELGPNEKPSQAMKRKNEEMQVELSNLRQLYDLLRIRPEQEALAILRKIRSESLDLTPAQQTRSLVDFIQQEQSTGGPSVIQFSDAAHPLTLPPIRLALDSSSSDPNSLPLTSLFPIGYDEPTKQRRRYASDTDVSVR</sequence>
<dbReference type="Proteomes" id="UP001521785">
    <property type="component" value="Unassembled WGS sequence"/>
</dbReference>
<dbReference type="PANTHER" id="PTHR47256">
    <property type="entry name" value="ZN(II)2CYS6 TRANSCRIPTION FACTOR (EUROFUNG)-RELATED"/>
    <property type="match status" value="1"/>
</dbReference>
<gene>
    <name evidence="2" type="ORF">SLS60_010558</name>
</gene>
<evidence type="ECO:0000313" key="3">
    <source>
        <dbReference type="Proteomes" id="UP001521785"/>
    </source>
</evidence>
<dbReference type="PANTHER" id="PTHR47256:SF1">
    <property type="entry name" value="ZN(II)2CYS6 TRANSCRIPTION FACTOR (EUROFUNG)"/>
    <property type="match status" value="1"/>
</dbReference>
<feature type="coiled-coil region" evidence="1">
    <location>
        <begin position="22"/>
        <end position="49"/>
    </location>
</feature>
<proteinExistence type="predicted"/>
<name>A0ABR3QNT9_9PLEO</name>
<evidence type="ECO:0000313" key="2">
    <source>
        <dbReference type="EMBL" id="KAL1593825.1"/>
    </source>
</evidence>
<keyword evidence="1" id="KW-0175">Coiled coil</keyword>